<dbReference type="Proteomes" id="UP000053237">
    <property type="component" value="Unassembled WGS sequence"/>
</dbReference>
<dbReference type="SUPFAM" id="SSF48371">
    <property type="entry name" value="ARM repeat"/>
    <property type="match status" value="1"/>
</dbReference>
<gene>
    <name evidence="1" type="ORF">BN9_101280</name>
</gene>
<dbReference type="AlphaFoldDB" id="A0A024GRG8"/>
<organism evidence="1 2">
    <name type="scientific">Albugo candida</name>
    <dbReference type="NCBI Taxonomy" id="65357"/>
    <lineage>
        <taxon>Eukaryota</taxon>
        <taxon>Sar</taxon>
        <taxon>Stramenopiles</taxon>
        <taxon>Oomycota</taxon>
        <taxon>Peronosporomycetes</taxon>
        <taxon>Albuginales</taxon>
        <taxon>Albuginaceae</taxon>
        <taxon>Albugo</taxon>
    </lineage>
</organism>
<evidence type="ECO:0000313" key="2">
    <source>
        <dbReference type="Proteomes" id="UP000053237"/>
    </source>
</evidence>
<dbReference type="OrthoDB" id="435593at2759"/>
<dbReference type="EMBL" id="CAIX01000256">
    <property type="protein sequence ID" value="CCI48919.1"/>
    <property type="molecule type" value="Genomic_DNA"/>
</dbReference>
<sequence>MNAISTATLVDVIIASTGNNGVEVQRQANEFLINFVKSDECWRITLEILCDLQIEDNIKYLTANMLHAKVYQLIHELKTDWIGLSDSDRHSVHNCLRKLLDEHLYKRQDHGCNGYRDALLHKLYAIQAVQLLFDTKERDTFFSEAIQNTKIIVKEWASHWEEHDEKKVKYTNAILITSRFICEELEVVKVPFTLRDAAEEHLKRIGPVVMELLVQLLVCLHDTSTNIRSNSLYLNALKCWQSWTQYCSMSTSSIMSQNNKLHAVLLHDLCDSSNPSIVTSAAEILQRAFQEEEEATTAQIEPKLVLLSRNLMETAPAFDHAISIGDEGRCHAIVSVMSAFMENFAFWIVETGPESQLKQELAQYMLSLMRCSNRQIAVLTLEFWLIAQECPVDKRSEYFQGTAYSDLFHVILEQSMYPNNPVDMDELELEDLGSFRSDSQALQDILSSICVLSESSFLNHIIQCLKDAFTSWRLFEVCLYVLSTVMSELDGAIDRQVDTMGSSVFSLFSTILEYRARQSNHPFILSLGATILTHIGTSWMNKLPLDESTETLHRLLIAIVEYLLEAMVVKHSQHSAAKSFLHLVTRCERIRRINPEIYLTCLRKARESDMSHEDRLFLVEGLVRVAVASQFCMQILGDVLNEVITRFDGLLQSLPTQECDSQRNDLILSSIAEEIKALSKTVRCLESPDAVIDTKAVSMSTIQHIWPHVTPVPPILMTSLATADAINELNACCLQNLGLELASGLPYWTSLVIESFAKYKSLASLQLSCVMVDTFGSSATMDKNSQYLAYLSQNLSNISTMILQYAQNVTNDSADEILQTFFELSYRYLVFCPEAMIPLAEFQNVLQLARICLWKREKSIVNEVLRFLTHLLSKGEESLESFNDQIMAIILQEYAQWIKTLLLALSEHVPDMSLDHVGRFFIAFLSWSFQSSNACDYCQTLLRDAMIAQPELHGIATMPASCREHTLRCWLRLAHDNSSSTKRLYRNLCFDFAKVCRKERTSNVLLEYN</sequence>
<comment type="caution">
    <text evidence="1">The sequence shown here is derived from an EMBL/GenBank/DDBJ whole genome shotgun (WGS) entry which is preliminary data.</text>
</comment>
<dbReference type="InParanoid" id="A0A024GRG8"/>
<dbReference type="STRING" id="65357.A0A024GRG8"/>
<keyword evidence="2" id="KW-1185">Reference proteome</keyword>
<name>A0A024GRG8_9STRA</name>
<dbReference type="InterPro" id="IPR016024">
    <property type="entry name" value="ARM-type_fold"/>
</dbReference>
<protein>
    <recommendedName>
        <fullName evidence="3">Importin N-terminal domain-containing protein</fullName>
    </recommendedName>
</protein>
<accession>A0A024GRG8</accession>
<evidence type="ECO:0008006" key="3">
    <source>
        <dbReference type="Google" id="ProtNLM"/>
    </source>
</evidence>
<evidence type="ECO:0000313" key="1">
    <source>
        <dbReference type="EMBL" id="CCI48919.1"/>
    </source>
</evidence>
<proteinExistence type="predicted"/>
<dbReference type="Gene3D" id="1.25.10.10">
    <property type="entry name" value="Leucine-rich Repeat Variant"/>
    <property type="match status" value="1"/>
</dbReference>
<reference evidence="1 2" key="1">
    <citation type="submission" date="2012-05" db="EMBL/GenBank/DDBJ databases">
        <title>Recombination and specialization in a pathogen metapopulation.</title>
        <authorList>
            <person name="Gardiner A."/>
            <person name="Kemen E."/>
            <person name="Schultz-Larsen T."/>
            <person name="MacLean D."/>
            <person name="Van Oosterhout C."/>
            <person name="Jones J.D.G."/>
        </authorList>
    </citation>
    <scope>NUCLEOTIDE SEQUENCE [LARGE SCALE GENOMIC DNA]</scope>
    <source>
        <strain evidence="1 2">Ac Nc2</strain>
    </source>
</reference>
<dbReference type="InterPro" id="IPR011989">
    <property type="entry name" value="ARM-like"/>
</dbReference>